<dbReference type="NCBIfam" id="TIGR01613">
    <property type="entry name" value="primase_Cterm"/>
    <property type="match status" value="1"/>
</dbReference>
<feature type="region of interest" description="Disordered" evidence="4">
    <location>
        <begin position="351"/>
        <end position="371"/>
    </location>
</feature>
<dbReference type="InterPro" id="IPR051620">
    <property type="entry name" value="ORF904-like_C"/>
</dbReference>
<evidence type="ECO:0000256" key="3">
    <source>
        <dbReference type="ARBA" id="ARBA00022840"/>
    </source>
</evidence>
<dbReference type="InterPro" id="IPR014818">
    <property type="entry name" value="Phage/plasmid_primase_P4_C"/>
</dbReference>
<evidence type="ECO:0000259" key="5">
    <source>
        <dbReference type="PROSITE" id="PS51206"/>
    </source>
</evidence>
<sequence>MTNRLLDIALKAGQAGMVTIPITGTAKRPALRWSEPYQGLTAEQAKYYFGDTSHGLAVAMGKRSGGLIMLEIEGRASQHLKKLADTARERGLEDMWQRVCSGAWERTPSGGYHWYVRLAEMHDFPHNTKLAMSATGEVLAETRAEGGYSIVAPTPGIFHTSGRPWVPIVGDVTTATVVTREEYGLLCDLFRVLDETPTPQHRIKDPRKGGKVKPSSRKNVPTASSVPGTRPGDDYAQKNDWADILIPLGWTYSHKDQQGVRYWVRPGKTVRDGHSATTNRDGLDNLYIFSSSTGLPTEQPISKLHFYALTHTGGNDTEAAKQLAKQGYGTPPTRHVNADPLGLNAWIQKQQTKTPAQENTNKEPPTDITLTDDGNTIIFTHLHGNKYTYISEQGTWATWNGHVWDTTNRETQIITDIRKTVRALPQDTKENINHRKKSLSKNSIFNIERLTRTELTRPLNQFDNNPWTLNTPKGTVNLKTGKLTNPNPANYQLKTTTIAPDPTMPTPKWHRFLSETFAGTPELTQYVQRIIGLALIGKVLQQEFYFFHGAGANGKSVLLNVIRNILGTGPTGYATTLQPATFTQGADRRHPADIATLQGTRLALTSETEQGDKFSESRIKMLTGADNITARYMNRDFFEFTPSHTLIMVSNFEPEVMTGGNAFWRRVKKIPFNHIVPEHARNTNLENELMEEAPGILAWALAGTQDYLQHGMQEPLEVVAATRKYELEQDTVRLYVEECCALAERTQAGYVVTVIKLRNEYETWCRRNSYEPVSAKALTQRLKSLGVATTRSSQARAYLGIKISTEQGQQIDDYL</sequence>
<evidence type="ECO:0000256" key="2">
    <source>
        <dbReference type="ARBA" id="ARBA00022801"/>
    </source>
</evidence>
<dbReference type="SUPFAM" id="SSF52540">
    <property type="entry name" value="P-loop containing nucleoside triphosphate hydrolases"/>
    <property type="match status" value="1"/>
</dbReference>
<keyword evidence="2" id="KW-0378">Hydrolase</keyword>
<reference evidence="6 7" key="1">
    <citation type="submission" date="2023-10" db="EMBL/GenBank/DDBJ databases">
        <title>Whole Genome based description of the genera Actinobaculum and Actinotignum reveals a complex phylogenetic relationship within the species included in the genus Actinotignum.</title>
        <authorList>
            <person name="Jensen C.S."/>
            <person name="Dargis R."/>
            <person name="Kemp M."/>
            <person name="Christensen J.J."/>
        </authorList>
    </citation>
    <scope>NUCLEOTIDE SEQUENCE [LARGE SCALE GENOMIC DNA]</scope>
    <source>
        <strain evidence="6 7">SLA_B974</strain>
    </source>
</reference>
<dbReference type="InterPro" id="IPR027417">
    <property type="entry name" value="P-loop_NTPase"/>
</dbReference>
<proteinExistence type="predicted"/>
<feature type="compositionally biased region" description="Polar residues" evidence="4">
    <location>
        <begin position="217"/>
        <end position="227"/>
    </location>
</feature>
<dbReference type="RefSeq" id="WP_320754808.1">
    <property type="nucleotide sequence ID" value="NZ_JAWNGA010000001.1"/>
</dbReference>
<organism evidence="6 7">
    <name type="scientific">Actinotignum urinale</name>
    <dbReference type="NCBI Taxonomy" id="190146"/>
    <lineage>
        <taxon>Bacteria</taxon>
        <taxon>Bacillati</taxon>
        <taxon>Actinomycetota</taxon>
        <taxon>Actinomycetes</taxon>
        <taxon>Actinomycetales</taxon>
        <taxon>Actinomycetaceae</taxon>
        <taxon>Actinotignum</taxon>
    </lineage>
</organism>
<dbReference type="PANTHER" id="PTHR35372:SF2">
    <property type="entry name" value="SF3 HELICASE DOMAIN-CONTAINING PROTEIN"/>
    <property type="match status" value="1"/>
</dbReference>
<dbReference type="PANTHER" id="PTHR35372">
    <property type="entry name" value="ATP BINDING PROTEIN-RELATED"/>
    <property type="match status" value="1"/>
</dbReference>
<evidence type="ECO:0000256" key="1">
    <source>
        <dbReference type="ARBA" id="ARBA00022741"/>
    </source>
</evidence>
<dbReference type="InterPro" id="IPR045455">
    <property type="entry name" value="NrS-1_pol-like_helicase"/>
</dbReference>
<accession>A0ABU5G4E5</accession>
<comment type="caution">
    <text evidence="6">The sequence shown here is derived from an EMBL/GenBank/DDBJ whole genome shotgun (WGS) entry which is preliminary data.</text>
</comment>
<keyword evidence="3" id="KW-0067">ATP-binding</keyword>
<name>A0ABU5G4E5_9ACTO</name>
<dbReference type="Proteomes" id="UP001275049">
    <property type="component" value="Unassembled WGS sequence"/>
</dbReference>
<evidence type="ECO:0000313" key="6">
    <source>
        <dbReference type="EMBL" id="MDY5132258.1"/>
    </source>
</evidence>
<dbReference type="Pfam" id="PF08706">
    <property type="entry name" value="D5_N"/>
    <property type="match status" value="1"/>
</dbReference>
<feature type="domain" description="SF3 helicase" evidence="5">
    <location>
        <begin position="522"/>
        <end position="685"/>
    </location>
</feature>
<feature type="region of interest" description="Disordered" evidence="4">
    <location>
        <begin position="198"/>
        <end position="236"/>
    </location>
</feature>
<evidence type="ECO:0000313" key="7">
    <source>
        <dbReference type="Proteomes" id="UP001275049"/>
    </source>
</evidence>
<dbReference type="EMBL" id="JAWNGA010000001">
    <property type="protein sequence ID" value="MDY5132258.1"/>
    <property type="molecule type" value="Genomic_DNA"/>
</dbReference>
<dbReference type="Pfam" id="PF19263">
    <property type="entry name" value="DUF5906"/>
    <property type="match status" value="1"/>
</dbReference>
<gene>
    <name evidence="6" type="ORF">R6G86_00680</name>
</gene>
<dbReference type="PROSITE" id="PS51206">
    <property type="entry name" value="SF3_HELICASE_1"/>
    <property type="match status" value="1"/>
</dbReference>
<dbReference type="InterPro" id="IPR006500">
    <property type="entry name" value="Helicase_put_C_phage/plasmid"/>
</dbReference>
<dbReference type="SUPFAM" id="SSF56747">
    <property type="entry name" value="Prim-pol domain"/>
    <property type="match status" value="1"/>
</dbReference>
<keyword evidence="7" id="KW-1185">Reference proteome</keyword>
<dbReference type="Gene3D" id="3.40.50.300">
    <property type="entry name" value="P-loop containing nucleotide triphosphate hydrolases"/>
    <property type="match status" value="1"/>
</dbReference>
<keyword evidence="1" id="KW-0547">Nucleotide-binding</keyword>
<evidence type="ECO:0000256" key="4">
    <source>
        <dbReference type="SAM" id="MobiDB-lite"/>
    </source>
</evidence>
<dbReference type="SMART" id="SM00885">
    <property type="entry name" value="D5_N"/>
    <property type="match status" value="1"/>
</dbReference>
<dbReference type="Pfam" id="PF09250">
    <property type="entry name" value="Prim-Pol"/>
    <property type="match status" value="1"/>
</dbReference>
<protein>
    <submittedName>
        <fullName evidence="6">Phage/plasmid primase, P4 family</fullName>
    </submittedName>
</protein>
<dbReference type="InterPro" id="IPR014015">
    <property type="entry name" value="Helicase_SF3_DNA-vir"/>
</dbReference>
<dbReference type="InterPro" id="IPR015330">
    <property type="entry name" value="DNA_primase/pol_bifunc_N"/>
</dbReference>